<organism evidence="2 3">
    <name type="scientific">Sorghum bicolor</name>
    <name type="common">Sorghum</name>
    <name type="synonym">Sorghum vulgare</name>
    <dbReference type="NCBI Taxonomy" id="4558"/>
    <lineage>
        <taxon>Eukaryota</taxon>
        <taxon>Viridiplantae</taxon>
        <taxon>Streptophyta</taxon>
        <taxon>Embryophyta</taxon>
        <taxon>Tracheophyta</taxon>
        <taxon>Spermatophyta</taxon>
        <taxon>Magnoliopsida</taxon>
        <taxon>Liliopsida</taxon>
        <taxon>Poales</taxon>
        <taxon>Poaceae</taxon>
        <taxon>PACMAD clade</taxon>
        <taxon>Panicoideae</taxon>
        <taxon>Andropogonodae</taxon>
        <taxon>Andropogoneae</taxon>
        <taxon>Sorghinae</taxon>
        <taxon>Sorghum</taxon>
    </lineage>
</organism>
<dbReference type="PANTHER" id="PTHR36369:SF3">
    <property type="entry name" value="OS06G0196200 PROTEIN"/>
    <property type="match status" value="1"/>
</dbReference>
<dbReference type="AlphaFoldDB" id="A0A921Q1Z3"/>
<evidence type="ECO:0000256" key="1">
    <source>
        <dbReference type="SAM" id="MobiDB-lite"/>
    </source>
</evidence>
<reference evidence="2" key="1">
    <citation type="journal article" date="2019" name="BMC Genomics">
        <title>A new reference genome for Sorghum bicolor reveals high levels of sequence similarity between sweet and grain genotypes: implications for the genetics of sugar metabolism.</title>
        <authorList>
            <person name="Cooper E.A."/>
            <person name="Brenton Z.W."/>
            <person name="Flinn B.S."/>
            <person name="Jenkins J."/>
            <person name="Shu S."/>
            <person name="Flowers D."/>
            <person name="Luo F."/>
            <person name="Wang Y."/>
            <person name="Xia P."/>
            <person name="Barry K."/>
            <person name="Daum C."/>
            <person name="Lipzen A."/>
            <person name="Yoshinaga Y."/>
            <person name="Schmutz J."/>
            <person name="Saski C."/>
            <person name="Vermerris W."/>
            <person name="Kresovich S."/>
        </authorList>
    </citation>
    <scope>NUCLEOTIDE SEQUENCE</scope>
</reference>
<feature type="region of interest" description="Disordered" evidence="1">
    <location>
        <begin position="15"/>
        <end position="45"/>
    </location>
</feature>
<proteinExistence type="predicted"/>
<protein>
    <submittedName>
        <fullName evidence="2">Uncharacterized protein</fullName>
    </submittedName>
</protein>
<feature type="region of interest" description="Disordered" evidence="1">
    <location>
        <begin position="170"/>
        <end position="199"/>
    </location>
</feature>
<dbReference type="Proteomes" id="UP000807115">
    <property type="component" value="Chromosome 10"/>
</dbReference>
<comment type="caution">
    <text evidence="2">The sequence shown here is derived from an EMBL/GenBank/DDBJ whole genome shotgun (WGS) entry which is preliminary data.</text>
</comment>
<sequence length="283" mass="29785">MFPFLPLPVHSTTYQTQLSSQVSNATDRESPAKPRPREAHSSPARSMDLLEHPFEAVAFRLYSLPIPEAASTATGAAAWTCLAAVLAAAAAAGFWRLRSSTPAAVAVAVSTKPLELDPSPVAEVSSPELSKPSSQRSPPKPAAESTAAPSPKERYTAYYRDAGCVGCCDAGSDEDGDDENEEEDNDVAEEREDGGDRDVFVSDGADPFGWGEVVIRPLRLPLSPTAAAAEEMGLRYRRSPTVTALSGSSVVQLWDQGAGGGLTPTASPRRRGRVVAGTVVSAF</sequence>
<dbReference type="EMBL" id="CM027689">
    <property type="protein sequence ID" value="KAG0513278.1"/>
    <property type="molecule type" value="Genomic_DNA"/>
</dbReference>
<feature type="compositionally biased region" description="Basic and acidic residues" evidence="1">
    <location>
        <begin position="26"/>
        <end position="40"/>
    </location>
</feature>
<dbReference type="PANTHER" id="PTHR36369">
    <property type="entry name" value="TRANSMEMBRANE PROTEIN"/>
    <property type="match status" value="1"/>
</dbReference>
<name>A0A921Q1Z3_SORBI</name>
<gene>
    <name evidence="2" type="ORF">BDA96_10G087800</name>
</gene>
<feature type="compositionally biased region" description="Acidic residues" evidence="1">
    <location>
        <begin position="171"/>
        <end position="193"/>
    </location>
</feature>
<accession>A0A921Q1Z3</accession>
<feature type="compositionally biased region" description="Polar residues" evidence="1">
    <location>
        <begin position="15"/>
        <end position="25"/>
    </location>
</feature>
<evidence type="ECO:0000313" key="2">
    <source>
        <dbReference type="EMBL" id="KAG0513278.1"/>
    </source>
</evidence>
<evidence type="ECO:0000313" key="3">
    <source>
        <dbReference type="Proteomes" id="UP000807115"/>
    </source>
</evidence>
<feature type="region of interest" description="Disordered" evidence="1">
    <location>
        <begin position="117"/>
        <end position="152"/>
    </location>
</feature>
<reference evidence="2" key="2">
    <citation type="submission" date="2020-10" db="EMBL/GenBank/DDBJ databases">
        <authorList>
            <person name="Cooper E.A."/>
            <person name="Brenton Z.W."/>
            <person name="Flinn B.S."/>
            <person name="Jenkins J."/>
            <person name="Shu S."/>
            <person name="Flowers D."/>
            <person name="Luo F."/>
            <person name="Wang Y."/>
            <person name="Xia P."/>
            <person name="Barry K."/>
            <person name="Daum C."/>
            <person name="Lipzen A."/>
            <person name="Yoshinaga Y."/>
            <person name="Schmutz J."/>
            <person name="Saski C."/>
            <person name="Vermerris W."/>
            <person name="Kresovich S."/>
        </authorList>
    </citation>
    <scope>NUCLEOTIDE SEQUENCE</scope>
</reference>